<dbReference type="SUPFAM" id="SSF54523">
    <property type="entry name" value="Pili subunits"/>
    <property type="match status" value="1"/>
</dbReference>
<dbReference type="InterPro" id="IPR012902">
    <property type="entry name" value="N_methyl_site"/>
</dbReference>
<dbReference type="RefSeq" id="WP_319955661.1">
    <property type="nucleotide sequence ID" value="NZ_JAXAVX010000015.1"/>
</dbReference>
<evidence type="ECO:0000256" key="1">
    <source>
        <dbReference type="SAM" id="Phobius"/>
    </source>
</evidence>
<protein>
    <submittedName>
        <fullName evidence="2">Prepilin-type N-terminal cleavage/methylation domain-containing protein</fullName>
    </submittedName>
</protein>
<dbReference type="NCBIfam" id="TIGR02532">
    <property type="entry name" value="IV_pilin_GFxxxE"/>
    <property type="match status" value="1"/>
</dbReference>
<accession>A0ABU4VQ71</accession>
<dbReference type="InterPro" id="IPR045584">
    <property type="entry name" value="Pilin-like"/>
</dbReference>
<name>A0ABU4VQ71_9ACTN</name>
<keyword evidence="1" id="KW-1133">Transmembrane helix</keyword>
<comment type="caution">
    <text evidence="2">The sequence shown here is derived from an EMBL/GenBank/DDBJ whole genome shotgun (WGS) entry which is preliminary data.</text>
</comment>
<dbReference type="Pfam" id="PF07963">
    <property type="entry name" value="N_methyl"/>
    <property type="match status" value="1"/>
</dbReference>
<keyword evidence="1" id="KW-0472">Membrane</keyword>
<evidence type="ECO:0000313" key="2">
    <source>
        <dbReference type="EMBL" id="MDX8153512.1"/>
    </source>
</evidence>
<organism evidence="2 3">
    <name type="scientific">Patulibacter brassicae</name>
    <dbReference type="NCBI Taxonomy" id="1705717"/>
    <lineage>
        <taxon>Bacteria</taxon>
        <taxon>Bacillati</taxon>
        <taxon>Actinomycetota</taxon>
        <taxon>Thermoleophilia</taxon>
        <taxon>Solirubrobacterales</taxon>
        <taxon>Patulibacteraceae</taxon>
        <taxon>Patulibacter</taxon>
    </lineage>
</organism>
<keyword evidence="3" id="KW-1185">Reference proteome</keyword>
<reference evidence="2 3" key="1">
    <citation type="submission" date="2023-11" db="EMBL/GenBank/DDBJ databases">
        <authorList>
            <person name="Xu M."/>
            <person name="Jiang T."/>
        </authorList>
    </citation>
    <scope>NUCLEOTIDE SEQUENCE [LARGE SCALE GENOMIC DNA]</scope>
    <source>
        <strain evidence="2 3">SD</strain>
    </source>
</reference>
<dbReference type="PROSITE" id="PS00409">
    <property type="entry name" value="PROKAR_NTER_METHYL"/>
    <property type="match status" value="1"/>
</dbReference>
<keyword evidence="1" id="KW-0812">Transmembrane</keyword>
<feature type="transmembrane region" description="Helical" evidence="1">
    <location>
        <begin position="20"/>
        <end position="40"/>
    </location>
</feature>
<dbReference type="EMBL" id="JAXAVX010000015">
    <property type="protein sequence ID" value="MDX8153512.1"/>
    <property type="molecule type" value="Genomic_DNA"/>
</dbReference>
<evidence type="ECO:0000313" key="3">
    <source>
        <dbReference type="Proteomes" id="UP001277761"/>
    </source>
</evidence>
<proteinExistence type="predicted"/>
<gene>
    <name evidence="2" type="ORF">SK069_18075</name>
</gene>
<sequence>MSAAVRRAASRPRRDEGFTLVELLVTMAIGTIVLLAILGASDVLGRTTNASSRLTNAQEMARRSVRVMTNDLRQASTASAGATTPLVQLSRSQLVVATVLDSSSGPQNGWVVYCVDGSGNLLRGTRTATPYAAPGSCGTGSGWSFGRMVGGGVTTAPTLFTYTADAAYTANGCPQQAPTTGTPNPAPCLPAPEQVRSVGLRIAVTDGSRTVVTRAAVSLRNAIAQ</sequence>
<dbReference type="Proteomes" id="UP001277761">
    <property type="component" value="Unassembled WGS sequence"/>
</dbReference>